<evidence type="ECO:0000256" key="1">
    <source>
        <dbReference type="ARBA" id="ARBA00022737"/>
    </source>
</evidence>
<dbReference type="InterPro" id="IPR002110">
    <property type="entry name" value="Ankyrin_rpt"/>
</dbReference>
<name>A0A0P1B5W9_PLAHL</name>
<dbReference type="OMA" id="DGWIANG"/>
<dbReference type="Proteomes" id="UP000054928">
    <property type="component" value="Unassembled WGS sequence"/>
</dbReference>
<dbReference type="RefSeq" id="XP_024585280.1">
    <property type="nucleotide sequence ID" value="XM_024720041.1"/>
</dbReference>
<proteinExistence type="predicted"/>
<evidence type="ECO:0000313" key="3">
    <source>
        <dbReference type="EMBL" id="CEG48911.1"/>
    </source>
</evidence>
<evidence type="ECO:0000256" key="2">
    <source>
        <dbReference type="ARBA" id="ARBA00023043"/>
    </source>
</evidence>
<dbReference type="InterPro" id="IPR036770">
    <property type="entry name" value="Ankyrin_rpt-contain_sf"/>
</dbReference>
<dbReference type="SMART" id="SM00248">
    <property type="entry name" value="ANK"/>
    <property type="match status" value="3"/>
</dbReference>
<dbReference type="Pfam" id="PF12796">
    <property type="entry name" value="Ank_2"/>
    <property type="match status" value="1"/>
</dbReference>
<keyword evidence="4" id="KW-1185">Reference proteome</keyword>
<reference evidence="4" key="1">
    <citation type="submission" date="2014-09" db="EMBL/GenBank/DDBJ databases">
        <authorList>
            <person name="Sharma Rahul"/>
            <person name="Thines Marco"/>
        </authorList>
    </citation>
    <scope>NUCLEOTIDE SEQUENCE [LARGE SCALE GENOMIC DNA]</scope>
</reference>
<keyword evidence="2" id="KW-0040">ANK repeat</keyword>
<organism evidence="3 4">
    <name type="scientific">Plasmopara halstedii</name>
    <name type="common">Downy mildew of sunflower</name>
    <dbReference type="NCBI Taxonomy" id="4781"/>
    <lineage>
        <taxon>Eukaryota</taxon>
        <taxon>Sar</taxon>
        <taxon>Stramenopiles</taxon>
        <taxon>Oomycota</taxon>
        <taxon>Peronosporomycetes</taxon>
        <taxon>Peronosporales</taxon>
        <taxon>Peronosporaceae</taxon>
        <taxon>Plasmopara</taxon>
    </lineage>
</organism>
<dbReference type="EMBL" id="CCYD01003042">
    <property type="protein sequence ID" value="CEG48911.1"/>
    <property type="molecule type" value="Genomic_DNA"/>
</dbReference>
<accession>A0A0P1B5W9</accession>
<sequence length="218" mass="24822">MQSWTVEERRVFLDAAAIGNLDIVDGWIANGGDVNVTVGEGWSALFYAVAHSRMNVVRKLLENDKLDLNATTIPGSSALTLALARKNNSLVELLLRSGASRATIPMKILKECDTAAWMNPEVKQMLRPDWAVVWTPRLHRHFSPVEREKCRLVVYANMLALRQLGTQTFGDASLLSQFGWKVEGIERFWRSTTSSPVRWRYFAQPLIYHIIEYAVFLW</sequence>
<dbReference type="OrthoDB" id="194358at2759"/>
<dbReference type="AlphaFoldDB" id="A0A0P1B5W9"/>
<dbReference type="GeneID" id="36401759"/>
<dbReference type="Gene3D" id="1.25.40.20">
    <property type="entry name" value="Ankyrin repeat-containing domain"/>
    <property type="match status" value="1"/>
</dbReference>
<dbReference type="SUPFAM" id="SSF48403">
    <property type="entry name" value="Ankyrin repeat"/>
    <property type="match status" value="1"/>
</dbReference>
<keyword evidence="1" id="KW-0677">Repeat</keyword>
<dbReference type="STRING" id="4781.A0A0P1B5W9"/>
<evidence type="ECO:0000313" key="4">
    <source>
        <dbReference type="Proteomes" id="UP000054928"/>
    </source>
</evidence>
<dbReference type="PANTHER" id="PTHR24171">
    <property type="entry name" value="ANKYRIN REPEAT DOMAIN-CONTAINING PROTEIN 39-RELATED"/>
    <property type="match status" value="1"/>
</dbReference>
<protein>
    <submittedName>
        <fullName evidence="3">Ankyrin</fullName>
    </submittedName>
</protein>